<dbReference type="InterPro" id="IPR029055">
    <property type="entry name" value="Ntn_hydrolases_N"/>
</dbReference>
<dbReference type="InterPro" id="IPR014729">
    <property type="entry name" value="Rossmann-like_a/b/a_fold"/>
</dbReference>
<dbReference type="InterPro" id="IPR001962">
    <property type="entry name" value="Asn_synthase"/>
</dbReference>
<keyword evidence="6" id="KW-1185">Reference proteome</keyword>
<gene>
    <name evidence="5" type="ORF">M0M57_00245</name>
</gene>
<evidence type="ECO:0000259" key="4">
    <source>
        <dbReference type="Pfam" id="PF00733"/>
    </source>
</evidence>
<reference evidence="5" key="1">
    <citation type="submission" date="2022-04" db="EMBL/GenBank/DDBJ databases">
        <title>Consumption of N2O by Flavobacterium azooxidireducens sp. nov. isolated from Decomposing Leaf Litter of Phragmites australis (Cav.).</title>
        <authorList>
            <person name="Behrendt U."/>
            <person name="Spanner T."/>
            <person name="Augustin J."/>
            <person name="Horn M.A."/>
            <person name="Kolb S."/>
            <person name="Ulrich A."/>
        </authorList>
    </citation>
    <scope>NUCLEOTIDE SEQUENCE</scope>
    <source>
        <strain evidence="5">IGB 4-14</strain>
    </source>
</reference>
<proteinExistence type="predicted"/>
<accession>A0ABY4KIR9</accession>
<dbReference type="SUPFAM" id="SSF56235">
    <property type="entry name" value="N-terminal nucleophile aminohydrolases (Ntn hydrolases)"/>
    <property type="match status" value="1"/>
</dbReference>
<dbReference type="PANTHER" id="PTHR43284">
    <property type="entry name" value="ASPARAGINE SYNTHETASE (GLUTAMINE-HYDROLYZING)"/>
    <property type="match status" value="1"/>
</dbReference>
<dbReference type="Proteomes" id="UP000830583">
    <property type="component" value="Chromosome"/>
</dbReference>
<sequence length="589" mass="68400">MHIWILKYSDTNFSTDFIAKANEVAESINQLKNRNCWQKSYGKFHLLSFTTQFDYSQKSYLQEREKSTVAYSGLLIGKETAETDLRDIKNIEINRPEKYNGQFALFELTENSFSCLADNFGFHKVFYGQIDNEIYVSNSLDFLKKLNKIKVNSDKLILDFLTVRFGVYPGNDTIFEDFYTLPEYGRLNIIKGQLTVDTYKPISDLLVPNGDFESKLQETIADFKMAANYLRKYHHTVVPLSGGFDGRTILSYFYKTEGKPLETMTYNRAGKLDFYIAARLSKAFEVPHRKIHISKSIVDFEAKIPEVKKIDDDPFYKAFSESIKGFYNQGTCFKVSLGGNGADTDWEFGEKQLKKLDQSNFKAFVKSYSALITQHPFLNKEVSERFALKLENYFLEKYSVFQNKSNFMQLLASSFFHLERFRSEQGFGYSQFFNQKYDIFLPYATESLNQTVFLASKRQLNRGVRDGINYKIYQTMTEGKMPYAPILTADNEFGKNFIQKSLNKIFPYLPKIIWKLNNGDTNGNLRKQYTAKVTTLSSEYILKSDENVIWNYLDASKIKETIQQPNYNGNLNEVAKMLKFIDDMNKKSN</sequence>
<feature type="domain" description="Asparagine synthetase" evidence="4">
    <location>
        <begin position="239"/>
        <end position="344"/>
    </location>
</feature>
<dbReference type="Gene3D" id="3.40.50.620">
    <property type="entry name" value="HUPs"/>
    <property type="match status" value="1"/>
</dbReference>
<protein>
    <recommendedName>
        <fullName evidence="2">asparagine synthase (glutamine-hydrolyzing)</fullName>
        <ecNumber evidence="2">6.3.5.4</ecNumber>
    </recommendedName>
</protein>
<comment type="pathway">
    <text evidence="1">Amino-acid biosynthesis; L-asparagine biosynthesis; L-asparagine from L-aspartate (L-Gln route): step 1/1.</text>
</comment>
<dbReference type="EMBL" id="CP096205">
    <property type="protein sequence ID" value="UPQ79285.1"/>
    <property type="molecule type" value="Genomic_DNA"/>
</dbReference>
<evidence type="ECO:0000313" key="6">
    <source>
        <dbReference type="Proteomes" id="UP000830583"/>
    </source>
</evidence>
<evidence type="ECO:0000256" key="2">
    <source>
        <dbReference type="ARBA" id="ARBA00012737"/>
    </source>
</evidence>
<name>A0ABY4KIR9_9FLAO</name>
<dbReference type="RefSeq" id="WP_248434293.1">
    <property type="nucleotide sequence ID" value="NZ_CP096205.1"/>
</dbReference>
<evidence type="ECO:0000256" key="3">
    <source>
        <dbReference type="ARBA" id="ARBA00048741"/>
    </source>
</evidence>
<dbReference type="InterPro" id="IPR051786">
    <property type="entry name" value="ASN_synthetase/amidase"/>
</dbReference>
<evidence type="ECO:0000256" key="1">
    <source>
        <dbReference type="ARBA" id="ARBA00005187"/>
    </source>
</evidence>
<organism evidence="5 6">
    <name type="scientific">Flavobacterium azooxidireducens</name>
    <dbReference type="NCBI Taxonomy" id="1871076"/>
    <lineage>
        <taxon>Bacteria</taxon>
        <taxon>Pseudomonadati</taxon>
        <taxon>Bacteroidota</taxon>
        <taxon>Flavobacteriia</taxon>
        <taxon>Flavobacteriales</taxon>
        <taxon>Flavobacteriaceae</taxon>
        <taxon>Flavobacterium</taxon>
    </lineage>
</organism>
<comment type="catalytic activity">
    <reaction evidence="3">
        <text>L-aspartate + L-glutamine + ATP + H2O = L-asparagine + L-glutamate + AMP + diphosphate + H(+)</text>
        <dbReference type="Rhea" id="RHEA:12228"/>
        <dbReference type="ChEBI" id="CHEBI:15377"/>
        <dbReference type="ChEBI" id="CHEBI:15378"/>
        <dbReference type="ChEBI" id="CHEBI:29985"/>
        <dbReference type="ChEBI" id="CHEBI:29991"/>
        <dbReference type="ChEBI" id="CHEBI:30616"/>
        <dbReference type="ChEBI" id="CHEBI:33019"/>
        <dbReference type="ChEBI" id="CHEBI:58048"/>
        <dbReference type="ChEBI" id="CHEBI:58359"/>
        <dbReference type="ChEBI" id="CHEBI:456215"/>
        <dbReference type="EC" id="6.3.5.4"/>
    </reaction>
</comment>
<dbReference type="Pfam" id="PF00733">
    <property type="entry name" value="Asn_synthase"/>
    <property type="match status" value="1"/>
</dbReference>
<evidence type="ECO:0000313" key="5">
    <source>
        <dbReference type="EMBL" id="UPQ79285.1"/>
    </source>
</evidence>
<dbReference type="PANTHER" id="PTHR43284:SF1">
    <property type="entry name" value="ASPARAGINE SYNTHETASE"/>
    <property type="match status" value="1"/>
</dbReference>
<dbReference type="SUPFAM" id="SSF52402">
    <property type="entry name" value="Adenine nucleotide alpha hydrolases-like"/>
    <property type="match status" value="1"/>
</dbReference>
<dbReference type="EC" id="6.3.5.4" evidence="2"/>